<dbReference type="EMBL" id="SSTE01011134">
    <property type="protein sequence ID" value="KAA0051770.1"/>
    <property type="molecule type" value="Genomic_DNA"/>
</dbReference>
<sequence>MLEDKRKKEKEKRRRKEKARKEDDHLCQKFKEKKKNITSLVDTRTKLMEIQTTKKMKQETLADLSEQVESVAARNRQSSVKRLTIWMLWRSSIKKLRE</sequence>
<gene>
    <name evidence="3" type="ORF">E5676_scaffold609G001440</name>
    <name evidence="2" type="ORF">E6C27_scaffold60G001720</name>
</gene>
<accession>A0A5D3DD16</accession>
<reference evidence="4 5" key="1">
    <citation type="submission" date="2019-08" db="EMBL/GenBank/DDBJ databases">
        <title>Draft genome sequences of two oriental melons (Cucumis melo L. var makuwa).</title>
        <authorList>
            <person name="Kwon S.-Y."/>
        </authorList>
    </citation>
    <scope>NUCLEOTIDE SEQUENCE [LARGE SCALE GENOMIC DNA]</scope>
    <source>
        <strain evidence="5">cv. Chang Bougi</strain>
        <strain evidence="4">cv. SW 3</strain>
        <tissue evidence="3">Leaf</tissue>
    </source>
</reference>
<proteinExistence type="predicted"/>
<organism evidence="3 5">
    <name type="scientific">Cucumis melo var. makuwa</name>
    <name type="common">Oriental melon</name>
    <dbReference type="NCBI Taxonomy" id="1194695"/>
    <lineage>
        <taxon>Eukaryota</taxon>
        <taxon>Viridiplantae</taxon>
        <taxon>Streptophyta</taxon>
        <taxon>Embryophyta</taxon>
        <taxon>Tracheophyta</taxon>
        <taxon>Spermatophyta</taxon>
        <taxon>Magnoliopsida</taxon>
        <taxon>eudicotyledons</taxon>
        <taxon>Gunneridae</taxon>
        <taxon>Pentapetalae</taxon>
        <taxon>rosids</taxon>
        <taxon>fabids</taxon>
        <taxon>Cucurbitales</taxon>
        <taxon>Cucurbitaceae</taxon>
        <taxon>Benincaseae</taxon>
        <taxon>Cucumis</taxon>
    </lineage>
</organism>
<feature type="region of interest" description="Disordered" evidence="1">
    <location>
        <begin position="1"/>
        <end position="24"/>
    </location>
</feature>
<feature type="compositionally biased region" description="Basic residues" evidence="1">
    <location>
        <begin position="7"/>
        <end position="18"/>
    </location>
</feature>
<evidence type="ECO:0000313" key="3">
    <source>
        <dbReference type="EMBL" id="TYK21466.1"/>
    </source>
</evidence>
<protein>
    <submittedName>
        <fullName evidence="3">Uncharacterized protein</fullName>
    </submittedName>
</protein>
<evidence type="ECO:0000313" key="4">
    <source>
        <dbReference type="Proteomes" id="UP000321393"/>
    </source>
</evidence>
<evidence type="ECO:0000313" key="2">
    <source>
        <dbReference type="EMBL" id="KAA0051770.1"/>
    </source>
</evidence>
<dbReference type="EMBL" id="SSTD01005662">
    <property type="protein sequence ID" value="TYK21466.1"/>
    <property type="molecule type" value="Genomic_DNA"/>
</dbReference>
<name>A0A5D3DD16_CUCMM</name>
<evidence type="ECO:0000256" key="1">
    <source>
        <dbReference type="SAM" id="MobiDB-lite"/>
    </source>
</evidence>
<comment type="caution">
    <text evidence="3">The sequence shown here is derived from an EMBL/GenBank/DDBJ whole genome shotgun (WGS) entry which is preliminary data.</text>
</comment>
<dbReference type="Proteomes" id="UP000321947">
    <property type="component" value="Unassembled WGS sequence"/>
</dbReference>
<dbReference type="Proteomes" id="UP000321393">
    <property type="component" value="Unassembled WGS sequence"/>
</dbReference>
<evidence type="ECO:0000313" key="5">
    <source>
        <dbReference type="Proteomes" id="UP000321947"/>
    </source>
</evidence>
<dbReference type="AlphaFoldDB" id="A0A5D3DD16"/>